<dbReference type="GO" id="GO:0004609">
    <property type="term" value="F:phosphatidylserine decarboxylase activity"/>
    <property type="evidence" value="ECO:0007669"/>
    <property type="project" value="UniProtKB-EC"/>
</dbReference>
<dbReference type="Proteomes" id="UP000770785">
    <property type="component" value="Unassembled WGS sequence"/>
</dbReference>
<protein>
    <recommendedName>
        <fullName evidence="3">phosphatidylserine decarboxylase</fullName>
        <ecNumber evidence="3">4.1.1.65</ecNumber>
    </recommendedName>
</protein>
<evidence type="ECO:0000256" key="2">
    <source>
        <dbReference type="ARBA" id="ARBA00005189"/>
    </source>
</evidence>
<keyword evidence="4" id="KW-0444">Lipid biosynthesis</keyword>
<evidence type="ECO:0000256" key="9">
    <source>
        <dbReference type="ARBA" id="ARBA00023239"/>
    </source>
</evidence>
<evidence type="ECO:0000256" key="3">
    <source>
        <dbReference type="ARBA" id="ARBA00012243"/>
    </source>
</evidence>
<comment type="pathway">
    <text evidence="2">Lipid metabolism.</text>
</comment>
<evidence type="ECO:0000256" key="6">
    <source>
        <dbReference type="ARBA" id="ARBA00023098"/>
    </source>
</evidence>
<dbReference type="RefSeq" id="WP_168038358.1">
    <property type="nucleotide sequence ID" value="NZ_JAATJH010000004.1"/>
</dbReference>
<comment type="pathway">
    <text evidence="12">Phospholipid metabolism; phosphatidylethanolamine biosynthesis.</text>
</comment>
<evidence type="ECO:0000313" key="13">
    <source>
        <dbReference type="EMBL" id="NJC27351.1"/>
    </source>
</evidence>
<evidence type="ECO:0000256" key="12">
    <source>
        <dbReference type="ARBA" id="ARBA00024326"/>
    </source>
</evidence>
<dbReference type="EMBL" id="JAATJH010000004">
    <property type="protein sequence ID" value="NJC27351.1"/>
    <property type="molecule type" value="Genomic_DNA"/>
</dbReference>
<evidence type="ECO:0000256" key="11">
    <source>
        <dbReference type="ARBA" id="ARBA00023317"/>
    </source>
</evidence>
<keyword evidence="14" id="KW-1185">Reference proteome</keyword>
<evidence type="ECO:0000256" key="10">
    <source>
        <dbReference type="ARBA" id="ARBA00023264"/>
    </source>
</evidence>
<dbReference type="PANTHER" id="PTHR10067">
    <property type="entry name" value="PHOSPHATIDYLSERINE DECARBOXYLASE"/>
    <property type="match status" value="1"/>
</dbReference>
<dbReference type="Pfam" id="PF02666">
    <property type="entry name" value="PS_Dcarbxylase"/>
    <property type="match status" value="1"/>
</dbReference>
<evidence type="ECO:0000256" key="5">
    <source>
        <dbReference type="ARBA" id="ARBA00022793"/>
    </source>
</evidence>
<name>A0ABX0XEM9_9BACT</name>
<evidence type="ECO:0000256" key="8">
    <source>
        <dbReference type="ARBA" id="ARBA00023209"/>
    </source>
</evidence>
<evidence type="ECO:0000256" key="7">
    <source>
        <dbReference type="ARBA" id="ARBA00023145"/>
    </source>
</evidence>
<reference evidence="13 14" key="1">
    <citation type="submission" date="2020-03" db="EMBL/GenBank/DDBJ databases">
        <title>Genomic Encyclopedia of Type Strains, Phase IV (KMG-IV): sequencing the most valuable type-strain genomes for metagenomic binning, comparative biology and taxonomic classification.</title>
        <authorList>
            <person name="Goeker M."/>
        </authorList>
    </citation>
    <scope>NUCLEOTIDE SEQUENCE [LARGE SCALE GENOMIC DNA]</scope>
    <source>
        <strain evidence="13 14">DSM 105096</strain>
    </source>
</reference>
<accession>A0ABX0XEM9</accession>
<keyword evidence="8" id="KW-0594">Phospholipid biosynthesis</keyword>
<dbReference type="PANTHER" id="PTHR10067:SF17">
    <property type="entry name" value="PHOSPHATIDYLSERINE DECARBOXYLASE PROENZYME 2"/>
    <property type="match status" value="1"/>
</dbReference>
<dbReference type="EC" id="4.1.1.65" evidence="3"/>
<dbReference type="NCBIfam" id="TIGR00163">
    <property type="entry name" value="PS_decarb"/>
    <property type="match status" value="1"/>
</dbReference>
<dbReference type="InterPro" id="IPR003817">
    <property type="entry name" value="PS_Dcarbxylase"/>
</dbReference>
<dbReference type="InterPro" id="IPR033177">
    <property type="entry name" value="PSD-B"/>
</dbReference>
<organism evidence="13 14">
    <name type="scientific">Neolewinella antarctica</name>
    <dbReference type="NCBI Taxonomy" id="442734"/>
    <lineage>
        <taxon>Bacteria</taxon>
        <taxon>Pseudomonadati</taxon>
        <taxon>Bacteroidota</taxon>
        <taxon>Saprospiria</taxon>
        <taxon>Saprospirales</taxon>
        <taxon>Lewinellaceae</taxon>
        <taxon>Neolewinella</taxon>
    </lineage>
</organism>
<comment type="cofactor">
    <cofactor evidence="1">
        <name>pyruvate</name>
        <dbReference type="ChEBI" id="CHEBI:15361"/>
    </cofactor>
</comment>
<keyword evidence="11" id="KW-0670">Pyruvate</keyword>
<evidence type="ECO:0000256" key="1">
    <source>
        <dbReference type="ARBA" id="ARBA00001928"/>
    </source>
</evidence>
<keyword evidence="7" id="KW-0865">Zymogen</keyword>
<evidence type="ECO:0000313" key="14">
    <source>
        <dbReference type="Proteomes" id="UP000770785"/>
    </source>
</evidence>
<sequence length="294" mass="33262">MSIQYVNRYTGKMVTEHPPAEEVLNFLYHNPFGEKLLLPVVKQEFISKWYGKMMDSSSSVKRIQPFIDSLGIDMTDSRRNVGEFKTFNDFFSRKLKPGAREIKQGLVSPGDGKMLAFKKVSQVNSFYVKGKKFTLTQFLGSDELAEQYNGCSMVILRLAPEDYHRYHFPYGGTPSESKEIDGDYLSVSPISLDKHFTKVFTDNKKEICKLTTEQNGEILIIPVGATMVGSLTSTYEANKNIEKGQEMGYFSFGGSSVVLLFDADYFELDEDLVRNTQNELETSIKMGDRVATAK</sequence>
<keyword evidence="5" id="KW-0210">Decarboxylase</keyword>
<keyword evidence="10" id="KW-1208">Phospholipid metabolism</keyword>
<comment type="caution">
    <text evidence="13">The sequence shown here is derived from an EMBL/GenBank/DDBJ whole genome shotgun (WGS) entry which is preliminary data.</text>
</comment>
<evidence type="ECO:0000256" key="4">
    <source>
        <dbReference type="ARBA" id="ARBA00022516"/>
    </source>
</evidence>
<gene>
    <name evidence="13" type="ORF">GGR27_002864</name>
</gene>
<keyword evidence="6" id="KW-0443">Lipid metabolism</keyword>
<proteinExistence type="predicted"/>
<keyword evidence="9 13" id="KW-0456">Lyase</keyword>